<reference evidence="1" key="1">
    <citation type="submission" date="2020-02" db="EMBL/GenBank/DDBJ databases">
        <authorList>
            <person name="Meier V. D."/>
        </authorList>
    </citation>
    <scope>NUCLEOTIDE SEQUENCE</scope>
    <source>
        <strain evidence="1">AVDCRST_MAG39</strain>
    </source>
</reference>
<accession>A0A6J4SC68</accession>
<name>A0A6J4SC68_9SPHN</name>
<gene>
    <name evidence="1" type="ORF">AVDCRST_MAG39-727</name>
</gene>
<sequence>MISCRLDVAQARENWAKAAVLAAAAKGEDMPDEAGRVMALLTAHKAIVEAGDLERRIAALEGKPR</sequence>
<evidence type="ECO:0000313" key="1">
    <source>
        <dbReference type="EMBL" id="CAA9489866.1"/>
    </source>
</evidence>
<protein>
    <submittedName>
        <fullName evidence="1">Uncharacterized protein</fullName>
    </submittedName>
</protein>
<dbReference type="EMBL" id="CADCVW010000030">
    <property type="protein sequence ID" value="CAA9489866.1"/>
    <property type="molecule type" value="Genomic_DNA"/>
</dbReference>
<dbReference type="AlphaFoldDB" id="A0A6J4SC68"/>
<organism evidence="1">
    <name type="scientific">uncultured Sphingomonadaceae bacterium</name>
    <dbReference type="NCBI Taxonomy" id="169976"/>
    <lineage>
        <taxon>Bacteria</taxon>
        <taxon>Pseudomonadati</taxon>
        <taxon>Pseudomonadota</taxon>
        <taxon>Alphaproteobacteria</taxon>
        <taxon>Sphingomonadales</taxon>
        <taxon>Sphingomonadaceae</taxon>
        <taxon>environmental samples</taxon>
    </lineage>
</organism>
<proteinExistence type="predicted"/>